<gene>
    <name evidence="1" type="ORF">BV25DRAFT_1922248</name>
</gene>
<proteinExistence type="predicted"/>
<sequence length="988" mass="109028">MSPFDITFESLGRCMLSECAPICPQYYPTDRRAAEDLALLPDVLCKACSHAAYMHRKPQAAPEPVAPQASKKPDLREDGGIPPGTKSHLHEVRPGPASSTHGPRPTSSFATHAQRRSEKAGGSNTFQPAAKSHKDTLDARGPADIGQKRKRPTAQPSTSKPTTKTKPPPKPVVFSVVFIDRTDRVHRGEYLKPIPQQLNELVLSKLVKTIEVPKDADYIAVDYLIRHAFDHIAVFLEANDLVLASRDHFRAWTPLIVRIQGQGHKSFLFPYSATERVAYDDLKYFTTGTKIQSAPAYKSILFIALIDLHPLVPSSATPRNFNIPLWSDNHGARPTTPIPDDIEAVQNDEQEATQQSDGHSESAHSFPDAAANSSDDQSHTPYHKTDPFTRYTTLNDPEPAGFSPPRFSPSDAGFASYPDTSSGSSSERKQDAAMEDLPPPPSHTSIERAMYNISAPGQDDIQKGNCSWWAGEGDVRYAPLYEAYIILRHACDRWATRQEGGVHAAEALWADYGDDFLRLLTFRPSLSDSETDSEDEFLPFLVGPKGINFVIKGLGRLYEVTAAFPRDARWARDVKWKLLVYHSNIIELHYAAFVSITSRLLYDPPNFRAVERLLSKEENALSKKFALATQDDWTSMSLPFINLASQSPAELHSLLVQDFGSADDHLKMKNDRYILSGEWGLSGLMSKIILPFLDSYPISSPNYQEFFDVFDTFLAALNQKLVNYLKTYKSKGKARAEPMGRKAGTDQADIPSSNAREHKYGTRSSGPAGEKGTQTKNSAPSPAASPSPPLFSPGSDSDEAELREQMKSHKPWEYDAGGAPSQPIVISDDDDGHPPKPCGSKPKPRPSWKGKQRQASPSPPPPSPPSPPPAAPAPEHVPAAPPIPTQIINQVEINRANRAVAFKTWHTMASYVLTAVPHRDPGRAVAIADIPAFSQRPIKLQRAQLLNLYHPDKNGTLGEPWLKVCTIIMTVINRFNKEGVLMSRADEV</sequence>
<reference evidence="1" key="2">
    <citation type="journal article" date="2022" name="New Phytol.">
        <title>Evolutionary transition to the ectomycorrhizal habit in the genomes of a hyperdiverse lineage of mushroom-forming fungi.</title>
        <authorList>
            <person name="Looney B."/>
            <person name="Miyauchi S."/>
            <person name="Morin E."/>
            <person name="Drula E."/>
            <person name="Courty P.E."/>
            <person name="Kohler A."/>
            <person name="Kuo A."/>
            <person name="LaButti K."/>
            <person name="Pangilinan J."/>
            <person name="Lipzen A."/>
            <person name="Riley R."/>
            <person name="Andreopoulos W."/>
            <person name="He G."/>
            <person name="Johnson J."/>
            <person name="Nolan M."/>
            <person name="Tritt A."/>
            <person name="Barry K.W."/>
            <person name="Grigoriev I.V."/>
            <person name="Nagy L.G."/>
            <person name="Hibbett D."/>
            <person name="Henrissat B."/>
            <person name="Matheny P.B."/>
            <person name="Labbe J."/>
            <person name="Martin F.M."/>
        </authorList>
    </citation>
    <scope>NUCLEOTIDE SEQUENCE</scope>
    <source>
        <strain evidence="1">HHB10654</strain>
    </source>
</reference>
<reference evidence="1" key="1">
    <citation type="submission" date="2021-03" db="EMBL/GenBank/DDBJ databases">
        <authorList>
            <consortium name="DOE Joint Genome Institute"/>
            <person name="Ahrendt S."/>
            <person name="Looney B.P."/>
            <person name="Miyauchi S."/>
            <person name="Morin E."/>
            <person name="Drula E."/>
            <person name="Courty P.E."/>
            <person name="Chicoki N."/>
            <person name="Fauchery L."/>
            <person name="Kohler A."/>
            <person name="Kuo A."/>
            <person name="Labutti K."/>
            <person name="Pangilinan J."/>
            <person name="Lipzen A."/>
            <person name="Riley R."/>
            <person name="Andreopoulos W."/>
            <person name="He G."/>
            <person name="Johnson J."/>
            <person name="Barry K.W."/>
            <person name="Grigoriev I.V."/>
            <person name="Nagy L."/>
            <person name="Hibbett D."/>
            <person name="Henrissat B."/>
            <person name="Matheny P.B."/>
            <person name="Labbe J."/>
            <person name="Martin F."/>
        </authorList>
    </citation>
    <scope>NUCLEOTIDE SEQUENCE</scope>
    <source>
        <strain evidence="1">HHB10654</strain>
    </source>
</reference>
<dbReference type="Proteomes" id="UP000814140">
    <property type="component" value="Unassembled WGS sequence"/>
</dbReference>
<keyword evidence="2" id="KW-1185">Reference proteome</keyword>
<evidence type="ECO:0000313" key="1">
    <source>
        <dbReference type="EMBL" id="KAI0054934.1"/>
    </source>
</evidence>
<dbReference type="EMBL" id="MU277328">
    <property type="protein sequence ID" value="KAI0054934.1"/>
    <property type="molecule type" value="Genomic_DNA"/>
</dbReference>
<comment type="caution">
    <text evidence="1">The sequence shown here is derived from an EMBL/GenBank/DDBJ whole genome shotgun (WGS) entry which is preliminary data.</text>
</comment>
<name>A0ACB8SEM0_9AGAM</name>
<accession>A0ACB8SEM0</accession>
<organism evidence="1 2">
    <name type="scientific">Artomyces pyxidatus</name>
    <dbReference type="NCBI Taxonomy" id="48021"/>
    <lineage>
        <taxon>Eukaryota</taxon>
        <taxon>Fungi</taxon>
        <taxon>Dikarya</taxon>
        <taxon>Basidiomycota</taxon>
        <taxon>Agaricomycotina</taxon>
        <taxon>Agaricomycetes</taxon>
        <taxon>Russulales</taxon>
        <taxon>Auriscalpiaceae</taxon>
        <taxon>Artomyces</taxon>
    </lineage>
</organism>
<evidence type="ECO:0000313" key="2">
    <source>
        <dbReference type="Proteomes" id="UP000814140"/>
    </source>
</evidence>
<protein>
    <submittedName>
        <fullName evidence="1">Uncharacterized protein</fullName>
    </submittedName>
</protein>